<reference evidence="2 3" key="1">
    <citation type="submission" date="2020-04" db="EMBL/GenBank/DDBJ databases">
        <title>Perkinsus chesapeaki whole genome sequence.</title>
        <authorList>
            <person name="Bogema D.R."/>
        </authorList>
    </citation>
    <scope>NUCLEOTIDE SEQUENCE [LARGE SCALE GENOMIC DNA]</scope>
    <source>
        <strain evidence="2">ATCC PRA-425</strain>
    </source>
</reference>
<sequence>MASRIVALVFGSLAVASALLDSFPRQYCGEVKVSTFVTNSHEVTFWNGTSLDYNLWRKRWGGSYSVQKSYEAVEYFYHWCTGSIQPRVLERDFDGMPFTMDDFAAMTHNNDDDTLVLTIGNETKVLTRCYTMRINLPK</sequence>
<accession>A0A7J6N0S0</accession>
<gene>
    <name evidence="2" type="ORF">FOL47_003763</name>
</gene>
<keyword evidence="1" id="KW-0732">Signal</keyword>
<name>A0A7J6N0S0_PERCH</name>
<feature type="signal peptide" evidence="1">
    <location>
        <begin position="1"/>
        <end position="18"/>
    </location>
</feature>
<protein>
    <submittedName>
        <fullName evidence="2">Uncharacterized protein</fullName>
    </submittedName>
</protein>
<feature type="chain" id="PRO_5029747028" evidence="1">
    <location>
        <begin position="19"/>
        <end position="138"/>
    </location>
</feature>
<dbReference type="EMBL" id="JAAPAO010000022">
    <property type="protein sequence ID" value="KAF4677030.1"/>
    <property type="molecule type" value="Genomic_DNA"/>
</dbReference>
<comment type="caution">
    <text evidence="2">The sequence shown here is derived from an EMBL/GenBank/DDBJ whole genome shotgun (WGS) entry which is preliminary data.</text>
</comment>
<proteinExistence type="predicted"/>
<evidence type="ECO:0000313" key="3">
    <source>
        <dbReference type="Proteomes" id="UP000591131"/>
    </source>
</evidence>
<evidence type="ECO:0000313" key="2">
    <source>
        <dbReference type="EMBL" id="KAF4677030.1"/>
    </source>
</evidence>
<keyword evidence="3" id="KW-1185">Reference proteome</keyword>
<dbReference type="AlphaFoldDB" id="A0A7J6N0S0"/>
<organism evidence="2 3">
    <name type="scientific">Perkinsus chesapeaki</name>
    <name type="common">Clam parasite</name>
    <name type="synonym">Perkinsus andrewsi</name>
    <dbReference type="NCBI Taxonomy" id="330153"/>
    <lineage>
        <taxon>Eukaryota</taxon>
        <taxon>Sar</taxon>
        <taxon>Alveolata</taxon>
        <taxon>Perkinsozoa</taxon>
        <taxon>Perkinsea</taxon>
        <taxon>Perkinsida</taxon>
        <taxon>Perkinsidae</taxon>
        <taxon>Perkinsus</taxon>
    </lineage>
</organism>
<evidence type="ECO:0000256" key="1">
    <source>
        <dbReference type="SAM" id="SignalP"/>
    </source>
</evidence>
<dbReference type="Proteomes" id="UP000591131">
    <property type="component" value="Unassembled WGS sequence"/>
</dbReference>